<keyword evidence="3" id="KW-0804">Transcription</keyword>
<dbReference type="Pfam" id="PF01638">
    <property type="entry name" value="HxlR"/>
    <property type="match status" value="1"/>
</dbReference>
<protein>
    <submittedName>
        <fullName evidence="5">Helix-turn-helix transcriptional regulator</fullName>
    </submittedName>
</protein>
<evidence type="ECO:0000313" key="5">
    <source>
        <dbReference type="EMBL" id="QQU01074.1"/>
    </source>
</evidence>
<feature type="domain" description="HTH hxlR-type" evidence="4">
    <location>
        <begin position="44"/>
        <end position="148"/>
    </location>
</feature>
<dbReference type="InterPro" id="IPR002577">
    <property type="entry name" value="HTH_HxlR"/>
</dbReference>
<evidence type="ECO:0000313" key="6">
    <source>
        <dbReference type="Proteomes" id="UP000596202"/>
    </source>
</evidence>
<dbReference type="GO" id="GO:0003677">
    <property type="term" value="F:DNA binding"/>
    <property type="evidence" value="ECO:0007669"/>
    <property type="project" value="UniProtKB-KW"/>
</dbReference>
<dbReference type="EMBL" id="CP068108">
    <property type="protein sequence ID" value="QQU01074.1"/>
    <property type="molecule type" value="Genomic_DNA"/>
</dbReference>
<dbReference type="Gene3D" id="1.10.10.10">
    <property type="entry name" value="Winged helix-like DNA-binding domain superfamily/Winged helix DNA-binding domain"/>
    <property type="match status" value="1"/>
</dbReference>
<dbReference type="InterPro" id="IPR036388">
    <property type="entry name" value="WH-like_DNA-bd_sf"/>
</dbReference>
<evidence type="ECO:0000256" key="1">
    <source>
        <dbReference type="ARBA" id="ARBA00023015"/>
    </source>
</evidence>
<proteinExistence type="predicted"/>
<sequence>MQQSSLIDKPYDFTNLTKHKPHKKFVSLPVAQLRTTMEEQRANCKTNVMGIKDSMSILSGKWKLHILGTLLLHDKLRFMELQRALGDISAKVLSKELRDLELNQLIYRTEIDGAIVAVEYEISPFGITLTPVIQSLANWGNTYRQEIIQQMEKNKGLKTK</sequence>
<reference evidence="5 6" key="1">
    <citation type="submission" date="2021-01" db="EMBL/GenBank/DDBJ databases">
        <title>FDA dAtabase for Regulatory Grade micrObial Sequences (FDA-ARGOS): Supporting development and validation of Infectious Disease Dx tests.</title>
        <authorList>
            <person name="Sproer C."/>
            <person name="Gronow S."/>
            <person name="Severitt S."/>
            <person name="Schroder I."/>
            <person name="Tallon L."/>
            <person name="Sadzewicz L."/>
            <person name="Zhao X."/>
            <person name="Boylan J."/>
            <person name="Ott S."/>
            <person name="Bowen H."/>
            <person name="Vavikolanu K."/>
            <person name="Mehta A."/>
            <person name="Aluvathingal J."/>
            <person name="Nadendla S."/>
            <person name="Lowell S."/>
            <person name="Myers T."/>
            <person name="Yan Y."/>
            <person name="Sichtig H."/>
        </authorList>
    </citation>
    <scope>NUCLEOTIDE SEQUENCE [LARGE SCALE GENOMIC DNA]</scope>
    <source>
        <strain evidence="5 6">FDAARGOS_1131</strain>
    </source>
</reference>
<gene>
    <name evidence="5" type="ORF">I6I88_04785</name>
</gene>
<dbReference type="PANTHER" id="PTHR33204">
    <property type="entry name" value="TRANSCRIPTIONAL REGULATOR, MARR FAMILY"/>
    <property type="match status" value="1"/>
</dbReference>
<dbReference type="Proteomes" id="UP000596202">
    <property type="component" value="Chromosome"/>
</dbReference>
<keyword evidence="1" id="KW-0805">Transcription regulation</keyword>
<evidence type="ECO:0000259" key="4">
    <source>
        <dbReference type="PROSITE" id="PS51118"/>
    </source>
</evidence>
<dbReference type="AlphaFoldDB" id="A0A9Q6Z486"/>
<accession>A0A9Q6Z486</accession>
<organism evidence="5 6">
    <name type="scientific">Myroides odoratus</name>
    <name type="common">Flavobacterium odoratum</name>
    <dbReference type="NCBI Taxonomy" id="256"/>
    <lineage>
        <taxon>Bacteria</taxon>
        <taxon>Pseudomonadati</taxon>
        <taxon>Bacteroidota</taxon>
        <taxon>Flavobacteriia</taxon>
        <taxon>Flavobacteriales</taxon>
        <taxon>Flavobacteriaceae</taxon>
        <taxon>Myroides</taxon>
    </lineage>
</organism>
<evidence type="ECO:0000256" key="2">
    <source>
        <dbReference type="ARBA" id="ARBA00023125"/>
    </source>
</evidence>
<dbReference type="OrthoDB" id="769662at2"/>
<name>A0A9Q6Z486_MYROD</name>
<dbReference type="PROSITE" id="PS51118">
    <property type="entry name" value="HTH_HXLR"/>
    <property type="match status" value="1"/>
</dbReference>
<keyword evidence="2" id="KW-0238">DNA-binding</keyword>
<dbReference type="SUPFAM" id="SSF46785">
    <property type="entry name" value="Winged helix' DNA-binding domain"/>
    <property type="match status" value="1"/>
</dbReference>
<dbReference type="PANTHER" id="PTHR33204:SF29">
    <property type="entry name" value="TRANSCRIPTIONAL REGULATOR"/>
    <property type="match status" value="1"/>
</dbReference>
<evidence type="ECO:0000256" key="3">
    <source>
        <dbReference type="ARBA" id="ARBA00023163"/>
    </source>
</evidence>
<dbReference type="InterPro" id="IPR036390">
    <property type="entry name" value="WH_DNA-bd_sf"/>
</dbReference>